<dbReference type="AlphaFoldDB" id="A0A381ILP5"/>
<sequence length="32" mass="3512">MFSSARSMSTEIDLTSTNATRLYKGGQWSTPS</sequence>
<reference evidence="1 2" key="1">
    <citation type="submission" date="2018-06" db="EMBL/GenBank/DDBJ databases">
        <authorList>
            <consortium name="Pathogen Informatics"/>
            <person name="Doyle S."/>
        </authorList>
    </citation>
    <scope>NUCLEOTIDE SEQUENCE [LARGE SCALE GENOMIC DNA]</scope>
    <source>
        <strain evidence="1 2">NCTC10684</strain>
    </source>
</reference>
<evidence type="ECO:0000313" key="1">
    <source>
        <dbReference type="EMBL" id="SUY29166.1"/>
    </source>
</evidence>
<accession>A0A381ILP5</accession>
<dbReference type="EMBL" id="UFSM01000003">
    <property type="protein sequence ID" value="SUY29166.1"/>
    <property type="molecule type" value="Genomic_DNA"/>
</dbReference>
<protein>
    <submittedName>
        <fullName evidence="1">Uncharacterized protein</fullName>
    </submittedName>
</protein>
<evidence type="ECO:0000313" key="2">
    <source>
        <dbReference type="Proteomes" id="UP000254701"/>
    </source>
</evidence>
<gene>
    <name evidence="1" type="ORF">NCTC10684_05398</name>
</gene>
<dbReference type="Proteomes" id="UP000254701">
    <property type="component" value="Unassembled WGS sequence"/>
</dbReference>
<organism evidence="1 2">
    <name type="scientific">Aminobacter aminovorans</name>
    <name type="common">Chelatobacter heintzii</name>
    <dbReference type="NCBI Taxonomy" id="83263"/>
    <lineage>
        <taxon>Bacteria</taxon>
        <taxon>Pseudomonadati</taxon>
        <taxon>Pseudomonadota</taxon>
        <taxon>Alphaproteobacteria</taxon>
        <taxon>Hyphomicrobiales</taxon>
        <taxon>Phyllobacteriaceae</taxon>
        <taxon>Aminobacter</taxon>
    </lineage>
</organism>
<name>A0A381ILP5_AMIAI</name>
<proteinExistence type="predicted"/>